<dbReference type="STRING" id="1232681.ADIS_1623"/>
<keyword evidence="2" id="KW-0677">Repeat</keyword>
<dbReference type="InterPro" id="IPR051159">
    <property type="entry name" value="Hexapeptide_acetyltransf"/>
</dbReference>
<dbReference type="Gene3D" id="2.160.10.10">
    <property type="entry name" value="Hexapeptide repeat proteins"/>
    <property type="match status" value="1"/>
</dbReference>
<evidence type="ECO:0000313" key="5">
    <source>
        <dbReference type="Proteomes" id="UP000013909"/>
    </source>
</evidence>
<dbReference type="PANTHER" id="PTHR23416:SF78">
    <property type="entry name" value="LIPOPOLYSACCHARIDE BIOSYNTHESIS O-ACETYL TRANSFERASE WBBJ-RELATED"/>
    <property type="match status" value="1"/>
</dbReference>
<dbReference type="Pfam" id="PF00132">
    <property type="entry name" value="Hexapep"/>
    <property type="match status" value="1"/>
</dbReference>
<evidence type="ECO:0000256" key="1">
    <source>
        <dbReference type="ARBA" id="ARBA00022679"/>
    </source>
</evidence>
<proteinExistence type="predicted"/>
<gene>
    <name evidence="4" type="ORF">ADIS_1623</name>
</gene>
<name>R7ZUT5_9BACT</name>
<keyword evidence="1 4" id="KW-0808">Transferase</keyword>
<dbReference type="GO" id="GO:0016746">
    <property type="term" value="F:acyltransferase activity"/>
    <property type="evidence" value="ECO:0007669"/>
    <property type="project" value="UniProtKB-KW"/>
</dbReference>
<dbReference type="RefSeq" id="WP_010853762.1">
    <property type="nucleotide sequence ID" value="NZ_AQHR01000048.1"/>
</dbReference>
<dbReference type="Proteomes" id="UP000013909">
    <property type="component" value="Unassembled WGS sequence"/>
</dbReference>
<accession>R7ZUT5</accession>
<dbReference type="OrthoDB" id="755870at2"/>
<evidence type="ECO:0000256" key="3">
    <source>
        <dbReference type="ARBA" id="ARBA00023315"/>
    </source>
</evidence>
<dbReference type="InterPro" id="IPR001451">
    <property type="entry name" value="Hexapep"/>
</dbReference>
<dbReference type="EMBL" id="AQHR01000048">
    <property type="protein sequence ID" value="EON77910.1"/>
    <property type="molecule type" value="Genomic_DNA"/>
</dbReference>
<dbReference type="CDD" id="cd04647">
    <property type="entry name" value="LbH_MAT_like"/>
    <property type="match status" value="1"/>
</dbReference>
<evidence type="ECO:0000256" key="2">
    <source>
        <dbReference type="ARBA" id="ARBA00022737"/>
    </source>
</evidence>
<dbReference type="PROSITE" id="PS00101">
    <property type="entry name" value="HEXAPEP_TRANSFERASES"/>
    <property type="match status" value="1"/>
</dbReference>
<keyword evidence="3" id="KW-0012">Acyltransferase</keyword>
<dbReference type="InterPro" id="IPR011004">
    <property type="entry name" value="Trimer_LpxA-like_sf"/>
</dbReference>
<sequence length="211" mass="23357">MLKDKIKEKVDEKSYELFGRLSTTNRERLKVYWQVFPVLYASLWRLINARIRLRNCELGKLVALRGAPRVEGSGKIKLHDRVRIWAHMGETQLYAGKNAVLEIGSNTFVNTGTILSASKHISIGSNVQIANQVIIMDGDFHKAGNSKEPGKSERITIEDDVWIATRAMVLKGVRIGRGATVAAGAVVTRDVPAYTLVGGVPAKEIRKLSGY</sequence>
<organism evidence="4 5">
    <name type="scientific">Lunatimonas lonarensis</name>
    <dbReference type="NCBI Taxonomy" id="1232681"/>
    <lineage>
        <taxon>Bacteria</taxon>
        <taxon>Pseudomonadati</taxon>
        <taxon>Bacteroidota</taxon>
        <taxon>Cytophagia</taxon>
        <taxon>Cytophagales</taxon>
        <taxon>Cyclobacteriaceae</taxon>
    </lineage>
</organism>
<dbReference type="InterPro" id="IPR018357">
    <property type="entry name" value="Hexapep_transf_CS"/>
</dbReference>
<keyword evidence="5" id="KW-1185">Reference proteome</keyword>
<comment type="caution">
    <text evidence="4">The sequence shown here is derived from an EMBL/GenBank/DDBJ whole genome shotgun (WGS) entry which is preliminary data.</text>
</comment>
<reference evidence="4 5" key="1">
    <citation type="submission" date="2013-02" db="EMBL/GenBank/DDBJ databases">
        <title>A novel strain isolated from Lonar lake, Maharashtra, India.</title>
        <authorList>
            <person name="Singh A."/>
        </authorList>
    </citation>
    <scope>NUCLEOTIDE SEQUENCE [LARGE SCALE GENOMIC DNA]</scope>
    <source>
        <strain evidence="4 5">AK24</strain>
    </source>
</reference>
<evidence type="ECO:0000313" key="4">
    <source>
        <dbReference type="EMBL" id="EON77910.1"/>
    </source>
</evidence>
<dbReference type="AlphaFoldDB" id="R7ZUT5"/>
<dbReference type="PANTHER" id="PTHR23416">
    <property type="entry name" value="SIALIC ACID SYNTHASE-RELATED"/>
    <property type="match status" value="1"/>
</dbReference>
<protein>
    <submittedName>
        <fullName evidence="4">Chloramphenicol acetyltransferase</fullName>
    </submittedName>
</protein>
<dbReference type="SUPFAM" id="SSF51161">
    <property type="entry name" value="Trimeric LpxA-like enzymes"/>
    <property type="match status" value="1"/>
</dbReference>